<dbReference type="eggNOG" id="COG1301">
    <property type="taxonomic scope" value="Bacteria"/>
</dbReference>
<evidence type="ECO:0000256" key="7">
    <source>
        <dbReference type="ARBA" id="ARBA00023136"/>
    </source>
</evidence>
<dbReference type="SUPFAM" id="SSF118215">
    <property type="entry name" value="Proton glutamate symport protein"/>
    <property type="match status" value="1"/>
</dbReference>
<evidence type="ECO:0000256" key="8">
    <source>
        <dbReference type="ARBA" id="ARBA00023180"/>
    </source>
</evidence>
<evidence type="ECO:0000256" key="1">
    <source>
        <dbReference type="ARBA" id="ARBA00004651"/>
    </source>
</evidence>
<dbReference type="InterPro" id="IPR050746">
    <property type="entry name" value="DAACS"/>
</dbReference>
<dbReference type="PRINTS" id="PR00173">
    <property type="entry name" value="EDTRNSPORT"/>
</dbReference>
<dbReference type="GO" id="GO:0015293">
    <property type="term" value="F:symporter activity"/>
    <property type="evidence" value="ECO:0007669"/>
    <property type="project" value="UniProtKB-KW"/>
</dbReference>
<feature type="transmembrane region" description="Helical" evidence="9">
    <location>
        <begin position="44"/>
        <end position="66"/>
    </location>
</feature>
<feature type="transmembrane region" description="Helical" evidence="9">
    <location>
        <begin position="377"/>
        <end position="399"/>
    </location>
</feature>
<organism evidence="10 11">
    <name type="scientific">Cesiribacter andamanensis AMV16</name>
    <dbReference type="NCBI Taxonomy" id="1279009"/>
    <lineage>
        <taxon>Bacteria</taxon>
        <taxon>Pseudomonadati</taxon>
        <taxon>Bacteroidota</taxon>
        <taxon>Cytophagia</taxon>
        <taxon>Cytophagales</taxon>
        <taxon>Cesiribacteraceae</taxon>
        <taxon>Cesiribacter</taxon>
    </lineage>
</organism>
<dbReference type="GO" id="GO:0005886">
    <property type="term" value="C:plasma membrane"/>
    <property type="evidence" value="ECO:0007669"/>
    <property type="project" value="UniProtKB-SubCell"/>
</dbReference>
<dbReference type="InterPro" id="IPR036458">
    <property type="entry name" value="Na:dicarbo_symporter_sf"/>
</dbReference>
<feature type="transmembrane region" description="Helical" evidence="9">
    <location>
        <begin position="204"/>
        <end position="224"/>
    </location>
</feature>
<evidence type="ECO:0000313" key="11">
    <source>
        <dbReference type="Proteomes" id="UP000011910"/>
    </source>
</evidence>
<comment type="caution">
    <text evidence="10">The sequence shown here is derived from an EMBL/GenBank/DDBJ whole genome shotgun (WGS) entry which is preliminary data.</text>
</comment>
<dbReference type="RefSeq" id="WP_009197436.1">
    <property type="nucleotide sequence ID" value="NZ_AODQ01000183.1"/>
</dbReference>
<protein>
    <submittedName>
        <fullName evidence="10">Glutamate-aspartate carrier protein</fullName>
    </submittedName>
</protein>
<feature type="transmembrane region" description="Helical" evidence="9">
    <location>
        <begin position="244"/>
        <end position="265"/>
    </location>
</feature>
<evidence type="ECO:0000313" key="10">
    <source>
        <dbReference type="EMBL" id="EMR00816.1"/>
    </source>
</evidence>
<accession>M7N0T8</accession>
<keyword evidence="4 9" id="KW-0812">Transmembrane</keyword>
<feature type="transmembrane region" description="Helical" evidence="9">
    <location>
        <begin position="86"/>
        <end position="106"/>
    </location>
</feature>
<dbReference type="EMBL" id="AODQ01000183">
    <property type="protein sequence ID" value="EMR00816.1"/>
    <property type="molecule type" value="Genomic_DNA"/>
</dbReference>
<sequence>MRRIPQLPLYLQIGIGLLLGLVWGLVSAYLQLDPAFTTNFIKPIGTIFINLLKMIAVPLVLASLLLGVASLSDVRKLSRIGGKTIAIYMGTTIVAITLGLLLVNLVEPGTKLPEETRQNLMSLYSAGTESRLGSAEALKKQSVIQPLIDMVPDNITAAFSDNTRMLQVVFFAVLMGIALIKVQQEKRTPVLAFFDGLNEAVLKMVELVMLLAPLGVFALIASLITETAGDNIESAFSLLSGLLWYSGTVLLGLALMVLVVYPLMLRFFTTIPVQKFFEAIRPVQLLAFSTSSSNATLPLTMQRTERELEVSEEVSSFVLPLGATINMDGTSLYQGVAAVFIAQALGIDLSLGDQLMILLTATLASIGSAGVPGAGLVMLVIVLEAIGVPAAGIALILAVDRILDMFRTVVNVTGDVAVAAIIAASEQQQPLREREEKIETPA</sequence>
<dbReference type="OrthoDB" id="9768885at2"/>
<dbReference type="FunFam" id="1.10.3860.10:FF:000001">
    <property type="entry name" value="C4-dicarboxylate transport protein"/>
    <property type="match status" value="1"/>
</dbReference>
<keyword evidence="2" id="KW-0813">Transport</keyword>
<dbReference type="Proteomes" id="UP000011910">
    <property type="component" value="Unassembled WGS sequence"/>
</dbReference>
<keyword evidence="3" id="KW-1003">Cell membrane</keyword>
<evidence type="ECO:0000256" key="9">
    <source>
        <dbReference type="SAM" id="Phobius"/>
    </source>
</evidence>
<dbReference type="PROSITE" id="PS00714">
    <property type="entry name" value="NA_DICARBOXYL_SYMP_2"/>
    <property type="match status" value="1"/>
</dbReference>
<evidence type="ECO:0000256" key="3">
    <source>
        <dbReference type="ARBA" id="ARBA00022475"/>
    </source>
</evidence>
<dbReference type="PANTHER" id="PTHR11958:SF63">
    <property type="entry name" value="AMINO ACID TRANSPORTER"/>
    <property type="match status" value="1"/>
</dbReference>
<keyword evidence="11" id="KW-1185">Reference proteome</keyword>
<keyword evidence="5" id="KW-0769">Symport</keyword>
<name>M7N0T8_9BACT</name>
<evidence type="ECO:0000256" key="6">
    <source>
        <dbReference type="ARBA" id="ARBA00022989"/>
    </source>
</evidence>
<reference evidence="10 11" key="1">
    <citation type="journal article" date="2013" name="Genome Announc.">
        <title>Draft Genome Sequence of Cesiribacter andamanensis Strain AMV16T, Isolated from a Soil Sample from a Mud Volcano in the Andaman Islands, India.</title>
        <authorList>
            <person name="Shivaji S."/>
            <person name="Ara S."/>
            <person name="Begum Z."/>
            <person name="Srinivas T.N."/>
            <person name="Singh A."/>
            <person name="Kumar Pinnaka A."/>
        </authorList>
    </citation>
    <scope>NUCLEOTIDE SEQUENCE [LARGE SCALE GENOMIC DNA]</scope>
    <source>
        <strain evidence="10 11">AMV16</strain>
    </source>
</reference>
<dbReference type="GO" id="GO:0006835">
    <property type="term" value="P:dicarboxylic acid transport"/>
    <property type="evidence" value="ECO:0007669"/>
    <property type="project" value="UniProtKB-ARBA"/>
</dbReference>
<dbReference type="Gene3D" id="1.10.3860.10">
    <property type="entry name" value="Sodium:dicarboxylate symporter"/>
    <property type="match status" value="1"/>
</dbReference>
<evidence type="ECO:0000256" key="2">
    <source>
        <dbReference type="ARBA" id="ARBA00022448"/>
    </source>
</evidence>
<keyword evidence="8" id="KW-0325">Glycoprotein</keyword>
<comment type="subcellular location">
    <subcellularLocation>
        <location evidence="1">Cell membrane</location>
        <topology evidence="1">Multi-pass membrane protein</topology>
    </subcellularLocation>
</comment>
<dbReference type="Pfam" id="PF00375">
    <property type="entry name" value="SDF"/>
    <property type="match status" value="1"/>
</dbReference>
<dbReference type="AlphaFoldDB" id="M7N0T8"/>
<evidence type="ECO:0000256" key="4">
    <source>
        <dbReference type="ARBA" id="ARBA00022692"/>
    </source>
</evidence>
<gene>
    <name evidence="10" type="primary">gltT</name>
    <name evidence="10" type="ORF">ADICEAN_04061</name>
</gene>
<proteinExistence type="predicted"/>
<keyword evidence="7 9" id="KW-0472">Membrane</keyword>
<dbReference type="STRING" id="1279009.ADICEAN_04061"/>
<feature type="transmembrane region" description="Helical" evidence="9">
    <location>
        <begin position="7"/>
        <end position="32"/>
    </location>
</feature>
<evidence type="ECO:0000256" key="5">
    <source>
        <dbReference type="ARBA" id="ARBA00022847"/>
    </source>
</evidence>
<dbReference type="PANTHER" id="PTHR11958">
    <property type="entry name" value="SODIUM/DICARBOXYLATE SYMPORTER-RELATED"/>
    <property type="match status" value="1"/>
</dbReference>
<dbReference type="GO" id="GO:1902475">
    <property type="term" value="P:L-alpha-amino acid transmembrane transport"/>
    <property type="evidence" value="ECO:0007669"/>
    <property type="project" value="UniProtKB-ARBA"/>
</dbReference>
<dbReference type="InterPro" id="IPR018107">
    <property type="entry name" value="Na-dicarboxylate_symporter_CS"/>
</dbReference>
<feature type="transmembrane region" description="Helical" evidence="9">
    <location>
        <begin position="165"/>
        <end position="183"/>
    </location>
</feature>
<dbReference type="InterPro" id="IPR001991">
    <property type="entry name" value="Na-dicarboxylate_symporter"/>
</dbReference>
<keyword evidence="6 9" id="KW-1133">Transmembrane helix</keyword>